<comment type="similarity">
    <text evidence="2">Belongs to the cytochrome P450 family.</text>
</comment>
<keyword evidence="3" id="KW-0349">Heme</keyword>
<dbReference type="Proteomes" id="UP000186955">
    <property type="component" value="Unassembled WGS sequence"/>
</dbReference>
<dbReference type="InterPro" id="IPR050121">
    <property type="entry name" value="Cytochrome_P450_monoxygenase"/>
</dbReference>
<evidence type="ECO:0000256" key="8">
    <source>
        <dbReference type="SAM" id="Phobius"/>
    </source>
</evidence>
<accession>A0A1Q5TAV6</accession>
<evidence type="ECO:0000256" key="6">
    <source>
        <dbReference type="ARBA" id="ARBA00023004"/>
    </source>
</evidence>
<evidence type="ECO:0000256" key="1">
    <source>
        <dbReference type="ARBA" id="ARBA00001971"/>
    </source>
</evidence>
<dbReference type="GO" id="GO:0020037">
    <property type="term" value="F:heme binding"/>
    <property type="evidence" value="ECO:0007669"/>
    <property type="project" value="InterPro"/>
</dbReference>
<organism evidence="9 10">
    <name type="scientific">Penicillium subrubescens</name>
    <dbReference type="NCBI Taxonomy" id="1316194"/>
    <lineage>
        <taxon>Eukaryota</taxon>
        <taxon>Fungi</taxon>
        <taxon>Dikarya</taxon>
        <taxon>Ascomycota</taxon>
        <taxon>Pezizomycotina</taxon>
        <taxon>Eurotiomycetes</taxon>
        <taxon>Eurotiomycetidae</taxon>
        <taxon>Eurotiales</taxon>
        <taxon>Aspergillaceae</taxon>
        <taxon>Penicillium</taxon>
    </lineage>
</organism>
<comment type="caution">
    <text evidence="9">The sequence shown here is derived from an EMBL/GenBank/DDBJ whole genome shotgun (WGS) entry which is preliminary data.</text>
</comment>
<keyword evidence="10" id="KW-1185">Reference proteome</keyword>
<dbReference type="GO" id="GO:0016705">
    <property type="term" value="F:oxidoreductase activity, acting on paired donors, with incorporation or reduction of molecular oxygen"/>
    <property type="evidence" value="ECO:0007669"/>
    <property type="project" value="InterPro"/>
</dbReference>
<reference evidence="9 10" key="1">
    <citation type="submission" date="2016-10" db="EMBL/GenBank/DDBJ databases">
        <title>Genome sequence of the ascomycete fungus Penicillium subrubescens.</title>
        <authorList>
            <person name="De Vries R.P."/>
            <person name="Peng M."/>
            <person name="Dilokpimol A."/>
            <person name="Hilden K."/>
            <person name="Makela M.R."/>
            <person name="Grigoriev I."/>
            <person name="Riley R."/>
            <person name="Granchi Z."/>
        </authorList>
    </citation>
    <scope>NUCLEOTIDE SEQUENCE [LARGE SCALE GENOMIC DNA]</scope>
    <source>
        <strain evidence="9 10">CBS 132785</strain>
    </source>
</reference>
<dbReference type="EMBL" id="MNBE01000695">
    <property type="protein sequence ID" value="OKO97372.1"/>
    <property type="molecule type" value="Genomic_DNA"/>
</dbReference>
<evidence type="ECO:0000313" key="10">
    <source>
        <dbReference type="Proteomes" id="UP000186955"/>
    </source>
</evidence>
<feature type="transmembrane region" description="Helical" evidence="8">
    <location>
        <begin position="12"/>
        <end position="31"/>
    </location>
</feature>
<dbReference type="Pfam" id="PF00067">
    <property type="entry name" value="p450"/>
    <property type="match status" value="1"/>
</dbReference>
<keyword evidence="8" id="KW-0812">Transmembrane</keyword>
<dbReference type="InterPro" id="IPR001128">
    <property type="entry name" value="Cyt_P450"/>
</dbReference>
<dbReference type="GO" id="GO:0043386">
    <property type="term" value="P:mycotoxin biosynthetic process"/>
    <property type="evidence" value="ECO:0007669"/>
    <property type="project" value="UniProtKB-ARBA"/>
</dbReference>
<dbReference type="InterPro" id="IPR036396">
    <property type="entry name" value="Cyt_P450_sf"/>
</dbReference>
<evidence type="ECO:0000256" key="3">
    <source>
        <dbReference type="ARBA" id="ARBA00022617"/>
    </source>
</evidence>
<keyword evidence="5" id="KW-0560">Oxidoreductase</keyword>
<evidence type="ECO:0000256" key="5">
    <source>
        <dbReference type="ARBA" id="ARBA00023002"/>
    </source>
</evidence>
<dbReference type="InterPro" id="IPR002401">
    <property type="entry name" value="Cyt_P450_E_grp-I"/>
</dbReference>
<dbReference type="PANTHER" id="PTHR24305">
    <property type="entry name" value="CYTOCHROME P450"/>
    <property type="match status" value="1"/>
</dbReference>
<sequence>MSVFVSFGERISPYAFLAVIFVLVEPVLFNTRDTRVHQRKKKYLSPAFSAKNLNDYEPHMSAQVTKLMTCITRHAQGNGEARIDFNEYCDYAFGKPFGFLDKEENHLNLITTIDARGEVLNAIGHLPGLLRPVMKYFYLDPFWPKGLQATSNLASIGKNAYYQRRDQQDSRKDLLSFLFNAKDPDTGSPLSETEIIAESISFIVGGSDTTSSTMTNVVDIVSRLPEIQKQLADELDKAFPGRMSAGWIAEFQPVNQLPVLNAVVRETMRLKPTSSTGLERVTPPGGKVIAGIFIPEGTLVSVPTLNIHHDETAFTVCEPGQSGSPI</sequence>
<keyword evidence="6" id="KW-0408">Iron</keyword>
<comment type="cofactor">
    <cofactor evidence="1">
        <name>heme</name>
        <dbReference type="ChEBI" id="CHEBI:30413"/>
    </cofactor>
</comment>
<gene>
    <name evidence="9" type="ORF">PENSUB_10166</name>
</gene>
<keyword evidence="8" id="KW-1133">Transmembrane helix</keyword>
<evidence type="ECO:0000256" key="2">
    <source>
        <dbReference type="ARBA" id="ARBA00010617"/>
    </source>
</evidence>
<keyword evidence="4" id="KW-0479">Metal-binding</keyword>
<evidence type="ECO:0000256" key="7">
    <source>
        <dbReference type="ARBA" id="ARBA00023033"/>
    </source>
</evidence>
<dbReference type="Gene3D" id="1.10.630.10">
    <property type="entry name" value="Cytochrome P450"/>
    <property type="match status" value="1"/>
</dbReference>
<name>A0A1Q5TAV6_9EURO</name>
<dbReference type="GO" id="GO:0005506">
    <property type="term" value="F:iron ion binding"/>
    <property type="evidence" value="ECO:0007669"/>
    <property type="project" value="InterPro"/>
</dbReference>
<dbReference type="STRING" id="1316194.A0A1Q5TAV6"/>
<dbReference type="PRINTS" id="PR00463">
    <property type="entry name" value="EP450I"/>
</dbReference>
<dbReference type="PANTHER" id="PTHR24305:SF29">
    <property type="entry name" value="BENZOATE-PARA-HYDROXYLASE"/>
    <property type="match status" value="1"/>
</dbReference>
<keyword evidence="7 9" id="KW-0503">Monooxygenase</keyword>
<dbReference type="AlphaFoldDB" id="A0A1Q5TAV6"/>
<evidence type="ECO:0000313" key="9">
    <source>
        <dbReference type="EMBL" id="OKO97372.1"/>
    </source>
</evidence>
<proteinExistence type="inferred from homology"/>
<dbReference type="GO" id="GO:0004497">
    <property type="term" value="F:monooxygenase activity"/>
    <property type="evidence" value="ECO:0007669"/>
    <property type="project" value="UniProtKB-KW"/>
</dbReference>
<evidence type="ECO:0000256" key="4">
    <source>
        <dbReference type="ARBA" id="ARBA00022723"/>
    </source>
</evidence>
<protein>
    <submittedName>
        <fullName evidence="9">Benzoate 4-monooxygenase</fullName>
    </submittedName>
</protein>
<keyword evidence="8" id="KW-0472">Membrane</keyword>
<dbReference type="SUPFAM" id="SSF48264">
    <property type="entry name" value="Cytochrome P450"/>
    <property type="match status" value="1"/>
</dbReference>